<dbReference type="RefSeq" id="WP_308868023.1">
    <property type="nucleotide sequence ID" value="NZ_JAVFWO010000003.1"/>
</dbReference>
<dbReference type="EMBL" id="JAVFWO010000003">
    <property type="protein sequence ID" value="MDQ7878477.1"/>
    <property type="molecule type" value="Genomic_DNA"/>
</dbReference>
<proteinExistence type="predicted"/>
<dbReference type="Proteomes" id="UP001235133">
    <property type="component" value="Unassembled WGS sequence"/>
</dbReference>
<gene>
    <name evidence="3" type="ORF">Q9R08_10865</name>
</gene>
<feature type="region of interest" description="Disordered" evidence="1">
    <location>
        <begin position="28"/>
        <end position="47"/>
    </location>
</feature>
<feature type="signal peptide" evidence="2">
    <location>
        <begin position="1"/>
        <end position="27"/>
    </location>
</feature>
<evidence type="ECO:0000256" key="2">
    <source>
        <dbReference type="SAM" id="SignalP"/>
    </source>
</evidence>
<dbReference type="PROSITE" id="PS51257">
    <property type="entry name" value="PROKAR_LIPOPROTEIN"/>
    <property type="match status" value="1"/>
</dbReference>
<evidence type="ECO:0000313" key="4">
    <source>
        <dbReference type="Proteomes" id="UP001235133"/>
    </source>
</evidence>
<reference evidence="3 4" key="1">
    <citation type="submission" date="2023-08" db="EMBL/GenBank/DDBJ databases">
        <title>Microbacterium psychrotolerans sp. nov., a psychrotolerant bacterium isolated from soil in Heilongjiang Province, China.</title>
        <authorList>
            <person name="An P."/>
            <person name="Zhao D."/>
            <person name="Xiang H."/>
        </authorList>
    </citation>
    <scope>NUCLEOTIDE SEQUENCE [LARGE SCALE GENOMIC DNA]</scope>
    <source>
        <strain evidence="3 4">QXD-8</strain>
    </source>
</reference>
<protein>
    <submittedName>
        <fullName evidence="3">ABC transporter</fullName>
    </submittedName>
</protein>
<organism evidence="3 4">
    <name type="scientific">Microbacterium psychrotolerans</name>
    <dbReference type="NCBI Taxonomy" id="3068321"/>
    <lineage>
        <taxon>Bacteria</taxon>
        <taxon>Bacillati</taxon>
        <taxon>Actinomycetota</taxon>
        <taxon>Actinomycetes</taxon>
        <taxon>Micrococcales</taxon>
        <taxon>Microbacteriaceae</taxon>
        <taxon>Microbacterium</taxon>
    </lineage>
</organism>
<keyword evidence="2" id="KW-0732">Signal</keyword>
<accession>A0ABU0Z1N5</accession>
<comment type="caution">
    <text evidence="3">The sequence shown here is derived from an EMBL/GenBank/DDBJ whole genome shotgun (WGS) entry which is preliminary data.</text>
</comment>
<sequence>MFHRSSTLAAMLTLAGLALVGCASAEARPPAASPASGGHGAVDGASEMDEPPLAVVTIDPDGLVRQLDLLDGTVAELGQVPVASRASTDGRYVFTDGGEGVTVVDSGRWTWDHVDHFHYYLAEPAMLGEVPGRGPAAVATTSSSSTGSTGVFFAGSGEAVLLDTAAMSRGELVERFRHETDPHDGMVVPIGSYALVTQPQDGVATSVSILDEEGMPVSAAVDCAHARGTIMTRVGAVIGCADGALLATLVDGAVELERIPYPEGTTAPPATTFQGRGGRPTVAGLAGDQAIWLLDTRERTWTLLPVDRPMVQATAVDDEAQHVLALAADGRMLVIDGATGALLSQTEPLVAESLATGAGRPTLVADQPRAYLNGPAEHVVYEIDFADTARISRTFETPTPPALLAETGR</sequence>
<evidence type="ECO:0000313" key="3">
    <source>
        <dbReference type="EMBL" id="MDQ7878477.1"/>
    </source>
</evidence>
<evidence type="ECO:0000256" key="1">
    <source>
        <dbReference type="SAM" id="MobiDB-lite"/>
    </source>
</evidence>
<dbReference type="InterPro" id="IPR011048">
    <property type="entry name" value="Haem_d1_sf"/>
</dbReference>
<name>A0ABU0Z1N5_9MICO</name>
<feature type="chain" id="PRO_5047296964" evidence="2">
    <location>
        <begin position="28"/>
        <end position="409"/>
    </location>
</feature>
<keyword evidence="4" id="KW-1185">Reference proteome</keyword>
<dbReference type="SUPFAM" id="SSF51004">
    <property type="entry name" value="C-terminal (heme d1) domain of cytochrome cd1-nitrite reductase"/>
    <property type="match status" value="1"/>
</dbReference>